<dbReference type="SUPFAM" id="SSF49899">
    <property type="entry name" value="Concanavalin A-like lectins/glucanases"/>
    <property type="match status" value="1"/>
</dbReference>
<dbReference type="PANTHER" id="PTHR42535:SF2">
    <property type="entry name" value="CHROMOSOME UNDETERMINED SCAFFOLD_146, WHOLE GENOME SHOTGUN SEQUENCE"/>
    <property type="match status" value="1"/>
</dbReference>
<reference evidence="5" key="1">
    <citation type="submission" date="2023-05" db="EMBL/GenBank/DDBJ databases">
        <title>Anaerotaeda fermentans gen. nov., sp. nov., a novel anaerobic planctomycete of the new family within the order Sedimentisphaerales isolated from Taman Peninsula, Russia.</title>
        <authorList>
            <person name="Khomyakova M.A."/>
            <person name="Merkel A.Y."/>
            <person name="Slobodkin A.I."/>
        </authorList>
    </citation>
    <scope>NUCLEOTIDE SEQUENCE</scope>
    <source>
        <strain evidence="5">M17dextr</strain>
    </source>
</reference>
<dbReference type="PROSITE" id="PS50022">
    <property type="entry name" value="FA58C_3"/>
    <property type="match status" value="1"/>
</dbReference>
<proteinExistence type="predicted"/>
<dbReference type="Pfam" id="PF13385">
    <property type="entry name" value="Laminin_G_3"/>
    <property type="match status" value="1"/>
</dbReference>
<dbReference type="InterPro" id="IPR000421">
    <property type="entry name" value="FA58C"/>
</dbReference>
<dbReference type="AlphaFoldDB" id="A0AAW6TYA2"/>
<dbReference type="Gene3D" id="2.60.120.260">
    <property type="entry name" value="Galactose-binding domain-like"/>
    <property type="match status" value="1"/>
</dbReference>
<dbReference type="Proteomes" id="UP001431776">
    <property type="component" value="Unassembled WGS sequence"/>
</dbReference>
<feature type="non-terminal residue" evidence="5">
    <location>
        <position position="621"/>
    </location>
</feature>
<keyword evidence="1 3" id="KW-0732">Signal</keyword>
<dbReference type="RefSeq" id="WP_349246137.1">
    <property type="nucleotide sequence ID" value="NZ_JASCXX010000023.1"/>
</dbReference>
<dbReference type="Pfam" id="PF00754">
    <property type="entry name" value="F5_F8_type_C"/>
    <property type="match status" value="1"/>
</dbReference>
<evidence type="ECO:0000259" key="4">
    <source>
        <dbReference type="PROSITE" id="PS50022"/>
    </source>
</evidence>
<keyword evidence="6" id="KW-1185">Reference proteome</keyword>
<evidence type="ECO:0000313" key="5">
    <source>
        <dbReference type="EMBL" id="MDI6450728.1"/>
    </source>
</evidence>
<dbReference type="InterPro" id="IPR008979">
    <property type="entry name" value="Galactose-bd-like_sf"/>
</dbReference>
<evidence type="ECO:0000313" key="6">
    <source>
        <dbReference type="Proteomes" id="UP001431776"/>
    </source>
</evidence>
<gene>
    <name evidence="5" type="ORF">QJ522_16840</name>
</gene>
<protein>
    <submittedName>
        <fullName evidence="5">Discoidin domain-containing protein</fullName>
    </submittedName>
</protein>
<dbReference type="InterPro" id="IPR013783">
    <property type="entry name" value="Ig-like_fold"/>
</dbReference>
<name>A0AAW6TYA2_9BACT</name>
<organism evidence="5 6">
    <name type="scientific">Anaerobaca lacustris</name>
    <dbReference type="NCBI Taxonomy" id="3044600"/>
    <lineage>
        <taxon>Bacteria</taxon>
        <taxon>Pseudomonadati</taxon>
        <taxon>Planctomycetota</taxon>
        <taxon>Phycisphaerae</taxon>
        <taxon>Sedimentisphaerales</taxon>
        <taxon>Anaerobacaceae</taxon>
        <taxon>Anaerobaca</taxon>
    </lineage>
</organism>
<dbReference type="EMBL" id="JASCXX010000023">
    <property type="protein sequence ID" value="MDI6450728.1"/>
    <property type="molecule type" value="Genomic_DNA"/>
</dbReference>
<dbReference type="PANTHER" id="PTHR42535">
    <property type="entry name" value="OOKINETE PROTEIN, PUTATIVE-RELATED"/>
    <property type="match status" value="1"/>
</dbReference>
<comment type="caution">
    <text evidence="5">The sequence shown here is derived from an EMBL/GenBank/DDBJ whole genome shotgun (WGS) entry which is preliminary data.</text>
</comment>
<dbReference type="Gene3D" id="2.60.120.200">
    <property type="match status" value="1"/>
</dbReference>
<dbReference type="InterPro" id="IPR013320">
    <property type="entry name" value="ConA-like_dom_sf"/>
</dbReference>
<evidence type="ECO:0000256" key="2">
    <source>
        <dbReference type="ARBA" id="ARBA00023157"/>
    </source>
</evidence>
<sequence length="621" mass="67045">MHTKICRAIALVLVLSLAGGAWAGLIAHWRLDEDSGTVAKDSSGNGNDGTLDGGPTVVQGQYGNALALANSRVIIPASDTLTADFFQEPFTLVAWINPARTGNTWQQVFRSVRADGTTNDTLFINNNGTLSWRGRVNTAWAGGMCETAADVVPANQWTHAAVVGNGTTFRIYVNGILSQESPFQRTDGMNVTYYIGGNPEAANESYTGMADDVAIFDHALTEREVQKAMAGIAPAELAADPHPEDEAVDVPRDVVLSWTAGEFAATHDVYFGPSFDDVNAANRASSMGVLVSQGQIATAYDPAGALGFETTYYWRVDEVNAAPDNTIFRGNVWSFTTESFAYAIGAVTAATNGISEAGAGPENTVNGSGLSAEDRHSVTSTDMWLARPPADEALYIQYEFDRIYKVHEMLVWNYNVQFELMLGFGIKDVTVEYSTDGADWVSLGDVQLNQATAAATYIYNTTVDLQGVAARFVRLTVNSGFGMLGQFGLSEVRFTHVPAHAREPQPADGATDMGVDATLGWRAGREAVTHEVIFGTDPDALVVIDAVAESSYDPGSLNLGTTYYWQVNEVNEAEAISVWQGDLWSFSTQQFIVVDDFESYTDNIEAGEAIFDTWIDGWVNN</sequence>
<evidence type="ECO:0000256" key="1">
    <source>
        <dbReference type="ARBA" id="ARBA00022729"/>
    </source>
</evidence>
<evidence type="ECO:0000256" key="3">
    <source>
        <dbReference type="SAM" id="SignalP"/>
    </source>
</evidence>
<feature type="domain" description="F5/8 type C" evidence="4">
    <location>
        <begin position="335"/>
        <end position="475"/>
    </location>
</feature>
<keyword evidence="2" id="KW-1015">Disulfide bond</keyword>
<dbReference type="Gene3D" id="2.60.40.10">
    <property type="entry name" value="Immunoglobulins"/>
    <property type="match status" value="2"/>
</dbReference>
<accession>A0AAW6TYA2</accession>
<feature type="signal peptide" evidence="3">
    <location>
        <begin position="1"/>
        <end position="23"/>
    </location>
</feature>
<dbReference type="SUPFAM" id="SSF49785">
    <property type="entry name" value="Galactose-binding domain-like"/>
    <property type="match status" value="1"/>
</dbReference>
<dbReference type="InterPro" id="IPR006558">
    <property type="entry name" value="LamG-like"/>
</dbReference>
<dbReference type="SMART" id="SM00560">
    <property type="entry name" value="LamGL"/>
    <property type="match status" value="1"/>
</dbReference>
<feature type="chain" id="PRO_5043801314" evidence="3">
    <location>
        <begin position="24"/>
        <end position="621"/>
    </location>
</feature>